<sequence>MAVLTRRRRRSAAALAAAAAMVLVAACGGGDDDSDDSASDACKPAADGEKVTLTFTSWVPGMQETVDLWNQNNPDIQVEYKEVVGGNQGTYQAYQNQIKAGTTGDIGMIEFDNLASFRLQDGLADIGGCEPWQDVEDDFLPWTVSQVSFGEDGSSYGVPMDVGPMGLYYRKDLFEQNGIPVPTTWDEFTDAAKKIKALGADITNFPPDQPAWFTSLAWQNGATWFSEDDGAWTVSLNDDKTQQVADYWQSLLDEDLVGTLPGLVDAQWNALDNGKQWTLIGAAWTTKLLETSAPKTAGKWAVAPMPQWEAGGTTSGNWGGSNAVVWKTSKHPYEAAKFATWAFSAPEALALNNANGGQYPATTEGQASLPSLTEGLPYYGGQKVWEVFAQASEGVDPDFQWGPTMTQTYADLGNGFGKAVNGQGTLTDALTEAQQKTVDTLKAQSLDVND</sequence>
<keyword evidence="3" id="KW-0472">Membrane</keyword>
<name>A0A5Q6RJH1_9ACTN</name>
<reference evidence="7 8" key="1">
    <citation type="submission" date="2019-09" db="EMBL/GenBank/DDBJ databases">
        <title>Mumia zhuanghuii sp. nov. isolated from the intestinal contents of plateau pika (Ochotona curzoniae) in the Qinghai-Tibet plateau of China.</title>
        <authorList>
            <person name="Tian Z."/>
        </authorList>
    </citation>
    <scope>NUCLEOTIDE SEQUENCE [LARGE SCALE GENOMIC DNA]</scope>
    <source>
        <strain evidence="8">350</strain>
    </source>
</reference>
<dbReference type="PANTHER" id="PTHR43649">
    <property type="entry name" value="ARABINOSE-BINDING PROTEIN-RELATED"/>
    <property type="match status" value="1"/>
</dbReference>
<organism evidence="7 8">
    <name type="scientific">Mumia zhuanghuii</name>
    <dbReference type="NCBI Taxonomy" id="2585211"/>
    <lineage>
        <taxon>Bacteria</taxon>
        <taxon>Bacillati</taxon>
        <taxon>Actinomycetota</taxon>
        <taxon>Actinomycetes</taxon>
        <taxon>Propionibacteriales</taxon>
        <taxon>Nocardioidaceae</taxon>
        <taxon>Mumia</taxon>
    </lineage>
</organism>
<gene>
    <name evidence="7" type="ORF">FE697_020610</name>
</gene>
<accession>A0A5Q6RJH1</accession>
<dbReference type="EMBL" id="VDFQ02000007">
    <property type="protein sequence ID" value="KAA1418236.1"/>
    <property type="molecule type" value="Genomic_DNA"/>
</dbReference>
<comment type="caution">
    <text evidence="7">The sequence shown here is derived from an EMBL/GenBank/DDBJ whole genome shotgun (WGS) entry which is preliminary data.</text>
</comment>
<dbReference type="Proteomes" id="UP000307768">
    <property type="component" value="Unassembled WGS sequence"/>
</dbReference>
<evidence type="ECO:0000313" key="7">
    <source>
        <dbReference type="EMBL" id="KAA1418236.1"/>
    </source>
</evidence>
<dbReference type="Gene3D" id="3.40.190.10">
    <property type="entry name" value="Periplasmic binding protein-like II"/>
    <property type="match status" value="2"/>
</dbReference>
<dbReference type="PANTHER" id="PTHR43649:SF33">
    <property type="entry name" value="POLYGALACTURONAN_RHAMNOGALACTURONAN-BINDING PROTEIN YTCQ"/>
    <property type="match status" value="1"/>
</dbReference>
<dbReference type="InterPro" id="IPR050490">
    <property type="entry name" value="Bact_solute-bd_prot1"/>
</dbReference>
<keyword evidence="2 6" id="KW-0732">Signal</keyword>
<keyword evidence="4" id="KW-0564">Palmitate</keyword>
<evidence type="ECO:0000256" key="6">
    <source>
        <dbReference type="SAM" id="SignalP"/>
    </source>
</evidence>
<keyword evidence="1" id="KW-1003">Cell membrane</keyword>
<feature type="signal peptide" evidence="6">
    <location>
        <begin position="1"/>
        <end position="25"/>
    </location>
</feature>
<evidence type="ECO:0000256" key="4">
    <source>
        <dbReference type="ARBA" id="ARBA00023139"/>
    </source>
</evidence>
<dbReference type="SUPFAM" id="SSF53850">
    <property type="entry name" value="Periplasmic binding protein-like II"/>
    <property type="match status" value="1"/>
</dbReference>
<evidence type="ECO:0000256" key="1">
    <source>
        <dbReference type="ARBA" id="ARBA00022475"/>
    </source>
</evidence>
<dbReference type="RefSeq" id="WP_149771525.1">
    <property type="nucleotide sequence ID" value="NZ_VDFQ02000007.1"/>
</dbReference>
<protein>
    <submittedName>
        <fullName evidence="7">Extracellular solute-binding protein</fullName>
    </submittedName>
</protein>
<dbReference type="PROSITE" id="PS51257">
    <property type="entry name" value="PROKAR_LIPOPROTEIN"/>
    <property type="match status" value="1"/>
</dbReference>
<evidence type="ECO:0000256" key="5">
    <source>
        <dbReference type="ARBA" id="ARBA00023288"/>
    </source>
</evidence>
<feature type="chain" id="PRO_5038961514" evidence="6">
    <location>
        <begin position="26"/>
        <end position="450"/>
    </location>
</feature>
<dbReference type="InterPro" id="IPR006059">
    <property type="entry name" value="SBP"/>
</dbReference>
<evidence type="ECO:0000256" key="3">
    <source>
        <dbReference type="ARBA" id="ARBA00023136"/>
    </source>
</evidence>
<dbReference type="AlphaFoldDB" id="A0A5Q6RJH1"/>
<proteinExistence type="predicted"/>
<dbReference type="Pfam" id="PF01547">
    <property type="entry name" value="SBP_bac_1"/>
    <property type="match status" value="1"/>
</dbReference>
<evidence type="ECO:0000256" key="2">
    <source>
        <dbReference type="ARBA" id="ARBA00022729"/>
    </source>
</evidence>
<evidence type="ECO:0000313" key="8">
    <source>
        <dbReference type="Proteomes" id="UP000307768"/>
    </source>
</evidence>
<dbReference type="OrthoDB" id="2531053at2"/>
<keyword evidence="5" id="KW-0449">Lipoprotein</keyword>